<comment type="caution">
    <text evidence="1">The sequence shown here is derived from an EMBL/GenBank/DDBJ whole genome shotgun (WGS) entry which is preliminary data.</text>
</comment>
<organism evidence="1 2">
    <name type="scientific">Lactiplantibacillus pentosus DSM 20314</name>
    <dbReference type="NCBI Taxonomy" id="1423791"/>
    <lineage>
        <taxon>Bacteria</taxon>
        <taxon>Bacillati</taxon>
        <taxon>Bacillota</taxon>
        <taxon>Bacilli</taxon>
        <taxon>Lactobacillales</taxon>
        <taxon>Lactobacillaceae</taxon>
        <taxon>Lactiplantibacillus</taxon>
    </lineage>
</organism>
<dbReference type="EMBL" id="AZCU01000017">
    <property type="protein sequence ID" value="KRK23203.1"/>
    <property type="molecule type" value="Genomic_DNA"/>
</dbReference>
<dbReference type="Proteomes" id="UP000051020">
    <property type="component" value="Unassembled WGS sequence"/>
</dbReference>
<name>A0A837R8U9_LACPE</name>
<evidence type="ECO:0000313" key="1">
    <source>
        <dbReference type="EMBL" id="KRK23203.1"/>
    </source>
</evidence>
<sequence>MGQADAFESRGVWLKEPRAFTAISLDGEVVHPKRDAAIWQTIPVGALGAIGGSLTRIDLINFHDVNPP</sequence>
<protein>
    <submittedName>
        <fullName evidence="1">Uncharacterized protein</fullName>
    </submittedName>
</protein>
<reference evidence="1 2" key="1">
    <citation type="journal article" date="2015" name="Genome Announc.">
        <title>Expanding the biotechnology potential of lactobacilli through comparative genomics of 213 strains and associated genera.</title>
        <authorList>
            <person name="Sun Z."/>
            <person name="Harris H.M."/>
            <person name="McCann A."/>
            <person name="Guo C."/>
            <person name="Argimon S."/>
            <person name="Zhang W."/>
            <person name="Yang X."/>
            <person name="Jeffery I.B."/>
            <person name="Cooney J.C."/>
            <person name="Kagawa T.F."/>
            <person name="Liu W."/>
            <person name="Song Y."/>
            <person name="Salvetti E."/>
            <person name="Wrobel A."/>
            <person name="Rasinkangas P."/>
            <person name="Parkhill J."/>
            <person name="Rea M.C."/>
            <person name="O'Sullivan O."/>
            <person name="Ritari J."/>
            <person name="Douillard F.P."/>
            <person name="Paul Ross R."/>
            <person name="Yang R."/>
            <person name="Briner A.E."/>
            <person name="Felis G.E."/>
            <person name="de Vos W.M."/>
            <person name="Barrangou R."/>
            <person name="Klaenhammer T.R."/>
            <person name="Caufield P.W."/>
            <person name="Cui Y."/>
            <person name="Zhang H."/>
            <person name="O'Toole P.W."/>
        </authorList>
    </citation>
    <scope>NUCLEOTIDE SEQUENCE [LARGE SCALE GENOMIC DNA]</scope>
    <source>
        <strain evidence="1 2">DSM 20314</strain>
    </source>
</reference>
<dbReference type="AlphaFoldDB" id="A0A837R8U9"/>
<gene>
    <name evidence="1" type="ORF">FD24_GL001138</name>
</gene>
<proteinExistence type="predicted"/>
<accession>A0A837R8U9</accession>
<evidence type="ECO:0000313" key="2">
    <source>
        <dbReference type="Proteomes" id="UP000051020"/>
    </source>
</evidence>